<reference evidence="4 5" key="1">
    <citation type="submission" date="2019-02" db="EMBL/GenBank/DDBJ databases">
        <title>Genome sequencing of the rare red list fungi Antrodiella citrinella (Flaviporus citrinellus).</title>
        <authorList>
            <person name="Buettner E."/>
            <person name="Kellner H."/>
        </authorList>
    </citation>
    <scope>NUCLEOTIDE SEQUENCE [LARGE SCALE GENOMIC DNA]</scope>
    <source>
        <strain evidence="4 5">DSM 108506</strain>
    </source>
</reference>
<dbReference type="InterPro" id="IPR045340">
    <property type="entry name" value="DUF6533"/>
</dbReference>
<feature type="transmembrane region" description="Helical" evidence="2">
    <location>
        <begin position="166"/>
        <end position="186"/>
    </location>
</feature>
<evidence type="ECO:0000256" key="1">
    <source>
        <dbReference type="SAM" id="MobiDB-lite"/>
    </source>
</evidence>
<name>A0A4V3XJ06_9APHY</name>
<evidence type="ECO:0000256" key="2">
    <source>
        <dbReference type="SAM" id="Phobius"/>
    </source>
</evidence>
<keyword evidence="5" id="KW-1185">Reference proteome</keyword>
<evidence type="ECO:0000259" key="3">
    <source>
        <dbReference type="Pfam" id="PF20151"/>
    </source>
</evidence>
<feature type="transmembrane region" description="Helical" evidence="2">
    <location>
        <begin position="64"/>
        <end position="85"/>
    </location>
</feature>
<feature type="region of interest" description="Disordered" evidence="1">
    <location>
        <begin position="340"/>
        <end position="363"/>
    </location>
</feature>
<evidence type="ECO:0000313" key="5">
    <source>
        <dbReference type="Proteomes" id="UP000308730"/>
    </source>
</evidence>
<dbReference type="OrthoDB" id="3230658at2759"/>
<sequence>MASLPLLPNPLTPLAWLPPDIAGQLEASRYLYAATVGAWIWDFLMSLPEEVRMFTRYRLSFTDVVYVCARMSSCAFILTSLIFQVAPVANCHILAKAIGWCGAFALPLNSLLFFFRIRAVFGRSNAVITFFGFLWLATFAAISAPFGVDGTHIGTTMFCVNSDVQAFSSAGIVVVAVHDTMVFLAITTRLVMYCLADTWFARFKAFFSGKGMGNVSKALLQTGQMYYLATVGMNIVAMVLILTPSVPPVLRAMFAIPNAALQNTMACRVYRKLKLGLIKEDSPSLSQSTFSTTNRIRFAQNSAQEFSTTESDLTSMEMSRSVRSAKHEKPLVVRVEVDEETDAKSGISASKGDRQDWTASDFA</sequence>
<comment type="caution">
    <text evidence="4">The sequence shown here is derived from an EMBL/GenBank/DDBJ whole genome shotgun (WGS) entry which is preliminary data.</text>
</comment>
<organism evidence="4 5">
    <name type="scientific">Antrodiella citrinella</name>
    <dbReference type="NCBI Taxonomy" id="2447956"/>
    <lineage>
        <taxon>Eukaryota</taxon>
        <taxon>Fungi</taxon>
        <taxon>Dikarya</taxon>
        <taxon>Basidiomycota</taxon>
        <taxon>Agaricomycotina</taxon>
        <taxon>Agaricomycetes</taxon>
        <taxon>Polyporales</taxon>
        <taxon>Steccherinaceae</taxon>
        <taxon>Antrodiella</taxon>
    </lineage>
</organism>
<feature type="transmembrane region" description="Helical" evidence="2">
    <location>
        <begin position="127"/>
        <end position="146"/>
    </location>
</feature>
<keyword evidence="2" id="KW-1133">Transmembrane helix</keyword>
<dbReference type="EMBL" id="SGPM01000052">
    <property type="protein sequence ID" value="THH31273.1"/>
    <property type="molecule type" value="Genomic_DNA"/>
</dbReference>
<feature type="transmembrane region" description="Helical" evidence="2">
    <location>
        <begin position="97"/>
        <end position="115"/>
    </location>
</feature>
<dbReference type="Proteomes" id="UP000308730">
    <property type="component" value="Unassembled WGS sequence"/>
</dbReference>
<feature type="transmembrane region" description="Helical" evidence="2">
    <location>
        <begin position="225"/>
        <end position="243"/>
    </location>
</feature>
<proteinExistence type="predicted"/>
<dbReference type="AlphaFoldDB" id="A0A4V3XJ06"/>
<feature type="domain" description="DUF6533" evidence="3">
    <location>
        <begin position="30"/>
        <end position="71"/>
    </location>
</feature>
<accession>A0A4V3XJ06</accession>
<dbReference type="Pfam" id="PF20151">
    <property type="entry name" value="DUF6533"/>
    <property type="match status" value="1"/>
</dbReference>
<gene>
    <name evidence="4" type="ORF">EUX98_g2912</name>
</gene>
<keyword evidence="2" id="KW-0472">Membrane</keyword>
<protein>
    <recommendedName>
        <fullName evidence="3">DUF6533 domain-containing protein</fullName>
    </recommendedName>
</protein>
<evidence type="ECO:0000313" key="4">
    <source>
        <dbReference type="EMBL" id="THH31273.1"/>
    </source>
</evidence>
<keyword evidence="2" id="KW-0812">Transmembrane</keyword>